<dbReference type="Proteomes" id="UP001143480">
    <property type="component" value="Unassembled WGS sequence"/>
</dbReference>
<comment type="caution">
    <text evidence="3">The sequence shown here is derived from an EMBL/GenBank/DDBJ whole genome shotgun (WGS) entry which is preliminary data.</text>
</comment>
<evidence type="ECO:0000259" key="2">
    <source>
        <dbReference type="PROSITE" id="PS51833"/>
    </source>
</evidence>
<name>A0A9W6KN39_9ACTN</name>
<protein>
    <recommendedName>
        <fullName evidence="5">Diguanylate phosphodiesterase</fullName>
    </recommendedName>
</protein>
<dbReference type="SUPFAM" id="SSF109604">
    <property type="entry name" value="HD-domain/PDEase-like"/>
    <property type="match status" value="1"/>
</dbReference>
<evidence type="ECO:0000313" key="3">
    <source>
        <dbReference type="EMBL" id="GLL04263.1"/>
    </source>
</evidence>
<dbReference type="Gene3D" id="3.20.20.450">
    <property type="entry name" value="EAL domain"/>
    <property type="match status" value="1"/>
</dbReference>
<dbReference type="PIRSF" id="PIRSF003180">
    <property type="entry name" value="DiGMPpdiest_YuxH"/>
    <property type="match status" value="1"/>
</dbReference>
<dbReference type="EMBL" id="BSFP01000043">
    <property type="protein sequence ID" value="GLL04263.1"/>
    <property type="molecule type" value="Genomic_DNA"/>
</dbReference>
<dbReference type="InterPro" id="IPR013976">
    <property type="entry name" value="HDOD"/>
</dbReference>
<dbReference type="InterPro" id="IPR014408">
    <property type="entry name" value="dGMP_Pdiesterase_EAL/HD-GYP"/>
</dbReference>
<dbReference type="Pfam" id="PF08668">
    <property type="entry name" value="HDOD"/>
    <property type="match status" value="1"/>
</dbReference>
<dbReference type="SUPFAM" id="SSF141868">
    <property type="entry name" value="EAL domain-like"/>
    <property type="match status" value="1"/>
</dbReference>
<evidence type="ECO:0000259" key="1">
    <source>
        <dbReference type="PROSITE" id="PS50883"/>
    </source>
</evidence>
<sequence>MTEPASPDVVVGRQAIYDTAGAVAGYELLFRSGPEAVAANRSGAAATSQVIVSAFTAFDFDELTGGLPGFVNLTDDFLRGDLPVPLVPGRVVLEVLETVNVDDRVVEGVAALAAAGYAIALDDFVPGSEHERLLAVSSYVKIDFLGLDAGGRAIIMSLRERYPHLRFVAERLETPQDIAEARALGYELFQGYALDRPVVASTRTLSASRMRCIQLLGEFMATESDVSAIVAHVSADPALSYRLLRAANCAWNGSARRVATVHGAVMLLGIAQVRDWVMLMLVGDLTLAGDERMADALIQAQLCRLVAERSGLPGDEAFVVGMLSSVAEMIGQPVKVLSEQLPLSDATRQALVDGAGPLGAPFCAVTAYLHGVPPAADAGDLVTPYLQAVRWATETVRRIGD</sequence>
<dbReference type="PROSITE" id="PS50883">
    <property type="entry name" value="EAL"/>
    <property type="match status" value="1"/>
</dbReference>
<evidence type="ECO:0000313" key="4">
    <source>
        <dbReference type="Proteomes" id="UP001143480"/>
    </source>
</evidence>
<reference evidence="3" key="2">
    <citation type="submission" date="2023-01" db="EMBL/GenBank/DDBJ databases">
        <authorList>
            <person name="Sun Q."/>
            <person name="Evtushenko L."/>
        </authorList>
    </citation>
    <scope>NUCLEOTIDE SEQUENCE</scope>
    <source>
        <strain evidence="3">VKM Ac-1321</strain>
    </source>
</reference>
<dbReference type="InterPro" id="IPR035919">
    <property type="entry name" value="EAL_sf"/>
</dbReference>
<dbReference type="PANTHER" id="PTHR33525:SF4">
    <property type="entry name" value="CYCLIC DI-GMP PHOSPHODIESTERASE CDGJ"/>
    <property type="match status" value="1"/>
</dbReference>
<dbReference type="PROSITE" id="PS51833">
    <property type="entry name" value="HDOD"/>
    <property type="match status" value="1"/>
</dbReference>
<gene>
    <name evidence="3" type="ORF">GCM10017581_060100</name>
</gene>
<dbReference type="SMART" id="SM00052">
    <property type="entry name" value="EAL"/>
    <property type="match status" value="1"/>
</dbReference>
<feature type="domain" description="HDOD" evidence="2">
    <location>
        <begin position="205"/>
        <end position="395"/>
    </location>
</feature>
<dbReference type="Gene3D" id="1.10.3210.10">
    <property type="entry name" value="Hypothetical protein af1432"/>
    <property type="match status" value="1"/>
</dbReference>
<feature type="domain" description="EAL" evidence="1">
    <location>
        <begin position="1"/>
        <end position="211"/>
    </location>
</feature>
<organism evidence="3 4">
    <name type="scientific">Dactylosporangium matsuzakiense</name>
    <dbReference type="NCBI Taxonomy" id="53360"/>
    <lineage>
        <taxon>Bacteria</taxon>
        <taxon>Bacillati</taxon>
        <taxon>Actinomycetota</taxon>
        <taxon>Actinomycetes</taxon>
        <taxon>Micromonosporales</taxon>
        <taxon>Micromonosporaceae</taxon>
        <taxon>Dactylosporangium</taxon>
    </lineage>
</organism>
<accession>A0A9W6KN39</accession>
<evidence type="ECO:0008006" key="5">
    <source>
        <dbReference type="Google" id="ProtNLM"/>
    </source>
</evidence>
<dbReference type="InterPro" id="IPR001633">
    <property type="entry name" value="EAL_dom"/>
</dbReference>
<dbReference type="InterPro" id="IPR052340">
    <property type="entry name" value="RNase_Y/CdgJ"/>
</dbReference>
<dbReference type="AlphaFoldDB" id="A0A9W6KN39"/>
<dbReference type="PANTHER" id="PTHR33525">
    <property type="match status" value="1"/>
</dbReference>
<proteinExistence type="predicted"/>
<reference evidence="3" key="1">
    <citation type="journal article" date="2014" name="Int. J. Syst. Evol. Microbiol.">
        <title>Complete genome sequence of Corynebacterium casei LMG S-19264T (=DSM 44701T), isolated from a smear-ripened cheese.</title>
        <authorList>
            <consortium name="US DOE Joint Genome Institute (JGI-PGF)"/>
            <person name="Walter F."/>
            <person name="Albersmeier A."/>
            <person name="Kalinowski J."/>
            <person name="Ruckert C."/>
        </authorList>
    </citation>
    <scope>NUCLEOTIDE SEQUENCE</scope>
    <source>
        <strain evidence="3">VKM Ac-1321</strain>
    </source>
</reference>
<keyword evidence="4" id="KW-1185">Reference proteome</keyword>